<gene>
    <name evidence="1" type="ORF">RhiirA4_471674</name>
</gene>
<dbReference type="EMBL" id="LLXI01001391">
    <property type="protein sequence ID" value="PKY53459.1"/>
    <property type="molecule type" value="Genomic_DNA"/>
</dbReference>
<dbReference type="AlphaFoldDB" id="A0A2I1H3J7"/>
<protein>
    <submittedName>
        <fullName evidence="1">Uncharacterized protein</fullName>
    </submittedName>
</protein>
<accession>A0A2I1H3J7</accession>
<keyword evidence="2" id="KW-1185">Reference proteome</keyword>
<organism evidence="1 2">
    <name type="scientific">Rhizophagus irregularis</name>
    <dbReference type="NCBI Taxonomy" id="588596"/>
    <lineage>
        <taxon>Eukaryota</taxon>
        <taxon>Fungi</taxon>
        <taxon>Fungi incertae sedis</taxon>
        <taxon>Mucoromycota</taxon>
        <taxon>Glomeromycotina</taxon>
        <taxon>Glomeromycetes</taxon>
        <taxon>Glomerales</taxon>
        <taxon>Glomeraceae</taxon>
        <taxon>Rhizophagus</taxon>
    </lineage>
</organism>
<dbReference type="Proteomes" id="UP000234323">
    <property type="component" value="Unassembled WGS sequence"/>
</dbReference>
<sequence length="186" mass="21748">MSDKLHDLPLITFIMLRHAFSFLSTIPPSYCQTPRKTRFYCFDNRASLSYFVNIPNAEVVVNPSTSRSIPTYLKTPQRGYEIGMVELSGGYLTFDMPRYLKDHIKGFCGCRDLLNDICLRYSLGDFKIMRHLRVWFLHCHGLDAHASLQCNRKKRTYDDADLYMYYGYACVDWVITKVQNGIGRWE</sequence>
<reference evidence="1 2" key="1">
    <citation type="submission" date="2015-10" db="EMBL/GenBank/DDBJ databases">
        <title>Genome analyses suggest a sexual origin of heterokaryosis in a supposedly ancient asexual fungus.</title>
        <authorList>
            <person name="Ropars J."/>
            <person name="Sedzielewska K."/>
            <person name="Noel J."/>
            <person name="Charron P."/>
            <person name="Farinelli L."/>
            <person name="Marton T."/>
            <person name="Kruger M."/>
            <person name="Pelin A."/>
            <person name="Brachmann A."/>
            <person name="Corradi N."/>
        </authorList>
    </citation>
    <scope>NUCLEOTIDE SEQUENCE [LARGE SCALE GENOMIC DNA]</scope>
    <source>
        <strain evidence="1 2">A4</strain>
    </source>
</reference>
<proteinExistence type="predicted"/>
<evidence type="ECO:0000313" key="2">
    <source>
        <dbReference type="Proteomes" id="UP000234323"/>
    </source>
</evidence>
<dbReference type="VEuPathDB" id="FungiDB:FUN_022092"/>
<comment type="caution">
    <text evidence="1">The sequence shown here is derived from an EMBL/GenBank/DDBJ whole genome shotgun (WGS) entry which is preliminary data.</text>
</comment>
<evidence type="ECO:0000313" key="1">
    <source>
        <dbReference type="EMBL" id="PKY53459.1"/>
    </source>
</evidence>
<name>A0A2I1H3J7_9GLOM</name>